<accession>A0A5Q4C336</accession>
<protein>
    <submittedName>
        <fullName evidence="2">Uncharacterized protein</fullName>
    </submittedName>
</protein>
<feature type="compositionally biased region" description="Low complexity" evidence="1">
    <location>
        <begin position="8"/>
        <end position="19"/>
    </location>
</feature>
<evidence type="ECO:0000313" key="2">
    <source>
        <dbReference type="EMBL" id="TQN73722.1"/>
    </source>
</evidence>
<comment type="caution">
    <text evidence="2">The sequence shown here is derived from an EMBL/GenBank/DDBJ whole genome shotgun (WGS) entry which is preliminary data.</text>
</comment>
<dbReference type="EMBL" id="PUHP01000076">
    <property type="protein sequence ID" value="TQN73722.1"/>
    <property type="molecule type" value="Genomic_DNA"/>
</dbReference>
<dbReference type="Proteomes" id="UP000326340">
    <property type="component" value="Unassembled WGS sequence"/>
</dbReference>
<reference evidence="2 3" key="1">
    <citation type="journal article" date="2019" name="Sci. Rep.">
        <title>Colletotrichum shisoi sp. nov., an anthracnose pathogen of Perilla frutescens in Japan: molecular phylogenetic, morphological and genomic evidence.</title>
        <authorList>
            <person name="Gan P."/>
            <person name="Tsushima A."/>
            <person name="Hiroyama R."/>
            <person name="Narusaka M."/>
            <person name="Takano Y."/>
            <person name="Narusaka Y."/>
            <person name="Kawaradani M."/>
            <person name="Damm U."/>
            <person name="Shirasu K."/>
        </authorList>
    </citation>
    <scope>NUCLEOTIDE SEQUENCE [LARGE SCALE GENOMIC DNA]</scope>
    <source>
        <strain evidence="2 3">PG-2018a</strain>
    </source>
</reference>
<evidence type="ECO:0000256" key="1">
    <source>
        <dbReference type="SAM" id="MobiDB-lite"/>
    </source>
</evidence>
<name>A0A5Q4C336_9PEZI</name>
<feature type="region of interest" description="Disordered" evidence="1">
    <location>
        <begin position="1"/>
        <end position="21"/>
    </location>
</feature>
<proteinExistence type="predicted"/>
<evidence type="ECO:0000313" key="3">
    <source>
        <dbReference type="Proteomes" id="UP000326340"/>
    </source>
</evidence>
<feature type="region of interest" description="Disordered" evidence="1">
    <location>
        <begin position="68"/>
        <end position="91"/>
    </location>
</feature>
<feature type="non-terminal residue" evidence="2">
    <location>
        <position position="1"/>
    </location>
</feature>
<dbReference type="AlphaFoldDB" id="A0A5Q4C336"/>
<sequence length="133" mass="13929">GPLSRQQTNTNTTTIFTTTASYPLAPPTNTITSRPASLKTFALPLLAGRPLPSHRFLPALPHLAAAPALSPAPGPDEAGNTPSAFRHDRSRKLHTSRASLVLAVPVESASLEIVAQPDICISTTLVQGLVSYA</sequence>
<keyword evidence="3" id="KW-1185">Reference proteome</keyword>
<gene>
    <name evidence="2" type="ORF">CSHISOI_01711</name>
</gene>
<organism evidence="2 3">
    <name type="scientific">Colletotrichum shisoi</name>
    <dbReference type="NCBI Taxonomy" id="2078593"/>
    <lineage>
        <taxon>Eukaryota</taxon>
        <taxon>Fungi</taxon>
        <taxon>Dikarya</taxon>
        <taxon>Ascomycota</taxon>
        <taxon>Pezizomycotina</taxon>
        <taxon>Sordariomycetes</taxon>
        <taxon>Hypocreomycetidae</taxon>
        <taxon>Glomerellales</taxon>
        <taxon>Glomerellaceae</taxon>
        <taxon>Colletotrichum</taxon>
        <taxon>Colletotrichum destructivum species complex</taxon>
    </lineage>
</organism>